<sequence>LSLGVLVVEASEKSGSLITANFALEENRELFAVPGEVSSRTSTGSNNLIKQGAKLVEDADDIIAEIENSLRFTEKLHIKIGAKCQSI</sequence>
<dbReference type="Gene3D" id="3.40.50.450">
    <property type="match status" value="1"/>
</dbReference>
<proteinExistence type="inferred from homology"/>
<dbReference type="InterPro" id="IPR003488">
    <property type="entry name" value="DprA"/>
</dbReference>
<feature type="non-terminal residue" evidence="3">
    <location>
        <position position="1"/>
    </location>
</feature>
<name>X0WGX9_9ZZZZ</name>
<dbReference type="AlphaFoldDB" id="X0WGX9"/>
<dbReference type="PANTHER" id="PTHR43022">
    <property type="entry name" value="PROTEIN SMF"/>
    <property type="match status" value="1"/>
</dbReference>
<evidence type="ECO:0000256" key="1">
    <source>
        <dbReference type="ARBA" id="ARBA00006525"/>
    </source>
</evidence>
<dbReference type="PANTHER" id="PTHR43022:SF1">
    <property type="entry name" value="PROTEIN SMF"/>
    <property type="match status" value="1"/>
</dbReference>
<comment type="similarity">
    <text evidence="1">Belongs to the DprA/Smf family.</text>
</comment>
<dbReference type="InterPro" id="IPR057666">
    <property type="entry name" value="DrpA_SLOG"/>
</dbReference>
<accession>X0WGX9</accession>
<feature type="domain" description="Smf/DprA SLOG" evidence="2">
    <location>
        <begin position="1"/>
        <end position="66"/>
    </location>
</feature>
<dbReference type="GO" id="GO:0009294">
    <property type="term" value="P:DNA-mediated transformation"/>
    <property type="evidence" value="ECO:0007669"/>
    <property type="project" value="InterPro"/>
</dbReference>
<comment type="caution">
    <text evidence="3">The sequence shown here is derived from an EMBL/GenBank/DDBJ whole genome shotgun (WGS) entry which is preliminary data.</text>
</comment>
<organism evidence="3">
    <name type="scientific">marine sediment metagenome</name>
    <dbReference type="NCBI Taxonomy" id="412755"/>
    <lineage>
        <taxon>unclassified sequences</taxon>
        <taxon>metagenomes</taxon>
        <taxon>ecological metagenomes</taxon>
    </lineage>
</organism>
<reference evidence="3" key="1">
    <citation type="journal article" date="2014" name="Front. Microbiol.">
        <title>High frequency of phylogenetically diverse reductive dehalogenase-homologous genes in deep subseafloor sedimentary metagenomes.</title>
        <authorList>
            <person name="Kawai M."/>
            <person name="Futagami T."/>
            <person name="Toyoda A."/>
            <person name="Takaki Y."/>
            <person name="Nishi S."/>
            <person name="Hori S."/>
            <person name="Arai W."/>
            <person name="Tsubouchi T."/>
            <person name="Morono Y."/>
            <person name="Uchiyama I."/>
            <person name="Ito T."/>
            <person name="Fujiyama A."/>
            <person name="Inagaki F."/>
            <person name="Takami H."/>
        </authorList>
    </citation>
    <scope>NUCLEOTIDE SEQUENCE</scope>
    <source>
        <strain evidence="3">Expedition CK06-06</strain>
    </source>
</reference>
<evidence type="ECO:0000259" key="2">
    <source>
        <dbReference type="Pfam" id="PF02481"/>
    </source>
</evidence>
<protein>
    <recommendedName>
        <fullName evidence="2">Smf/DprA SLOG domain-containing protein</fullName>
    </recommendedName>
</protein>
<dbReference type="EMBL" id="BARS01045206">
    <property type="protein sequence ID" value="GAG30204.1"/>
    <property type="molecule type" value="Genomic_DNA"/>
</dbReference>
<dbReference type="Pfam" id="PF02481">
    <property type="entry name" value="DNA_processg_A"/>
    <property type="match status" value="1"/>
</dbReference>
<evidence type="ECO:0000313" key="3">
    <source>
        <dbReference type="EMBL" id="GAG30204.1"/>
    </source>
</evidence>
<gene>
    <name evidence="3" type="ORF">S01H1_68178</name>
</gene>